<reference evidence="1 2" key="1">
    <citation type="submission" date="2016-03" db="EMBL/GenBank/DDBJ databases">
        <title>Spore heat resistance.</title>
        <authorList>
            <person name="Boekhorst J."/>
            <person name="Berendsen E.M."/>
            <person name="Wells-Bennik M.H."/>
            <person name="Kuipers O.P."/>
        </authorList>
    </citation>
    <scope>NUCLEOTIDE SEQUENCE [LARGE SCALE GENOMIC DNA]</scope>
    <source>
        <strain evidence="1 2">GS8</strain>
    </source>
</reference>
<evidence type="ECO:0000313" key="2">
    <source>
        <dbReference type="Proteomes" id="UP000773850"/>
    </source>
</evidence>
<dbReference type="EMBL" id="LUCS01000018">
    <property type="protein sequence ID" value="KAF6511344.1"/>
    <property type="molecule type" value="Genomic_DNA"/>
</dbReference>
<evidence type="ECO:0000313" key="1">
    <source>
        <dbReference type="EMBL" id="KAF6511344.1"/>
    </source>
</evidence>
<accession>A0ABQ7HGK7</accession>
<comment type="caution">
    <text evidence="1">The sequence shown here is derived from an EMBL/GenBank/DDBJ whole genome shotgun (WGS) entry which is preliminary data.</text>
</comment>
<proteinExistence type="predicted"/>
<gene>
    <name evidence="1" type="ORF">GS8_920</name>
</gene>
<keyword evidence="2" id="KW-1185">Reference proteome</keyword>
<dbReference type="Proteomes" id="UP000773850">
    <property type="component" value="Unassembled WGS sequence"/>
</dbReference>
<name>A0ABQ7HGK7_GEOSE</name>
<sequence>MNLYFSDHESALLFRQGAFFSVKPLVKVIVGEQTVCLQKNDEKY</sequence>
<protein>
    <submittedName>
        <fullName evidence="1">Uncharacterized protein</fullName>
    </submittedName>
</protein>
<organism evidence="1 2">
    <name type="scientific">Geobacillus stearothermophilus</name>
    <name type="common">Bacillus stearothermophilus</name>
    <dbReference type="NCBI Taxonomy" id="1422"/>
    <lineage>
        <taxon>Bacteria</taxon>
        <taxon>Bacillati</taxon>
        <taxon>Bacillota</taxon>
        <taxon>Bacilli</taxon>
        <taxon>Bacillales</taxon>
        <taxon>Anoxybacillaceae</taxon>
        <taxon>Geobacillus</taxon>
    </lineage>
</organism>